<reference evidence="2 3" key="1">
    <citation type="submission" date="2018-05" db="EMBL/GenBank/DDBJ databases">
        <title>Pedobacter paludis sp. nov., isolated from wetland soil.</title>
        <authorList>
            <person name="Zhang Y."/>
            <person name="Wang G."/>
        </authorList>
    </citation>
    <scope>NUCLEOTIDE SEQUENCE [LARGE SCALE GENOMIC DNA]</scope>
    <source>
        <strain evidence="2 3">KCTC22721</strain>
    </source>
</reference>
<proteinExistence type="predicted"/>
<organism evidence="2 3">
    <name type="scientific">Pedobacter yonginense</name>
    <dbReference type="NCBI Taxonomy" id="651869"/>
    <lineage>
        <taxon>Bacteria</taxon>
        <taxon>Pseudomonadati</taxon>
        <taxon>Bacteroidota</taxon>
        <taxon>Sphingobacteriia</taxon>
        <taxon>Sphingobacteriales</taxon>
        <taxon>Sphingobacteriaceae</taxon>
        <taxon>Pedobacter</taxon>
    </lineage>
</organism>
<sequence>MQYLLLTIFILFFAVLIGYIVECRRYSKVKKKSDEIDQGIEQVRRSTEKLIVSAYDKIMSKRKGANLNK</sequence>
<keyword evidence="1" id="KW-1133">Transmembrane helix</keyword>
<dbReference type="EMBL" id="QGNZ01000006">
    <property type="protein sequence ID" value="PWS25932.1"/>
    <property type="molecule type" value="Genomic_DNA"/>
</dbReference>
<comment type="caution">
    <text evidence="2">The sequence shown here is derived from an EMBL/GenBank/DDBJ whole genome shotgun (WGS) entry which is preliminary data.</text>
</comment>
<dbReference type="Proteomes" id="UP000245379">
    <property type="component" value="Unassembled WGS sequence"/>
</dbReference>
<accession>A0A317EGZ6</accession>
<evidence type="ECO:0000313" key="2">
    <source>
        <dbReference type="EMBL" id="PWS25932.1"/>
    </source>
</evidence>
<feature type="transmembrane region" description="Helical" evidence="1">
    <location>
        <begin position="6"/>
        <end position="23"/>
    </location>
</feature>
<evidence type="ECO:0000313" key="3">
    <source>
        <dbReference type="Proteomes" id="UP000245379"/>
    </source>
</evidence>
<evidence type="ECO:0000256" key="1">
    <source>
        <dbReference type="SAM" id="Phobius"/>
    </source>
</evidence>
<keyword evidence="1" id="KW-0472">Membrane</keyword>
<protein>
    <submittedName>
        <fullName evidence="2">Uncharacterized protein</fullName>
    </submittedName>
</protein>
<name>A0A317EGZ6_9SPHI</name>
<dbReference type="AlphaFoldDB" id="A0A317EGZ6"/>
<gene>
    <name evidence="2" type="ORF">DHW03_19050</name>
</gene>
<keyword evidence="3" id="KW-1185">Reference proteome</keyword>
<keyword evidence="1" id="KW-0812">Transmembrane</keyword>